<proteinExistence type="predicted"/>
<keyword evidence="3" id="KW-1185">Reference proteome</keyword>
<dbReference type="Proteomes" id="UP001209878">
    <property type="component" value="Unassembled WGS sequence"/>
</dbReference>
<dbReference type="EMBL" id="JAODUO010000189">
    <property type="protein sequence ID" value="KAK2186771.1"/>
    <property type="molecule type" value="Genomic_DNA"/>
</dbReference>
<feature type="region of interest" description="Disordered" evidence="1">
    <location>
        <begin position="67"/>
        <end position="95"/>
    </location>
</feature>
<evidence type="ECO:0000256" key="1">
    <source>
        <dbReference type="SAM" id="MobiDB-lite"/>
    </source>
</evidence>
<gene>
    <name evidence="2" type="ORF">NP493_189g01009</name>
</gene>
<protein>
    <submittedName>
        <fullName evidence="2">Uncharacterized protein</fullName>
    </submittedName>
</protein>
<sequence length="251" mass="27535">MSMTELAPLLSKATNLTESGDVMFPTLTRSNMPPTYLQRAKTFTASHRPTVRKRDPVSDMLLKSAGSLQGQWQPDFPPASQRKNRHNNPTVRKRDPVSDMLLKSAGSMQGQWQPDFPPASQRKNRHNKFVPMQMRTQPMNLPGGKQTGASGEKGNWAPLEVGILRSKTTLSPSTGDSHLDIGDTGTEFSLTPHRQFTRRGSGQGSLKPVKEGKLNLHTLNTSRGTNEAMSADFGMELVEPSGGNSKLQSAR</sequence>
<evidence type="ECO:0000313" key="2">
    <source>
        <dbReference type="EMBL" id="KAK2186771.1"/>
    </source>
</evidence>
<name>A0AAD9UEW3_RIDPI</name>
<comment type="caution">
    <text evidence="2">The sequence shown here is derived from an EMBL/GenBank/DDBJ whole genome shotgun (WGS) entry which is preliminary data.</text>
</comment>
<organism evidence="2 3">
    <name type="scientific">Ridgeia piscesae</name>
    <name type="common">Tubeworm</name>
    <dbReference type="NCBI Taxonomy" id="27915"/>
    <lineage>
        <taxon>Eukaryota</taxon>
        <taxon>Metazoa</taxon>
        <taxon>Spiralia</taxon>
        <taxon>Lophotrochozoa</taxon>
        <taxon>Annelida</taxon>
        <taxon>Polychaeta</taxon>
        <taxon>Sedentaria</taxon>
        <taxon>Canalipalpata</taxon>
        <taxon>Sabellida</taxon>
        <taxon>Siboglinidae</taxon>
        <taxon>Ridgeia</taxon>
    </lineage>
</organism>
<evidence type="ECO:0000313" key="3">
    <source>
        <dbReference type="Proteomes" id="UP001209878"/>
    </source>
</evidence>
<reference evidence="2" key="1">
    <citation type="journal article" date="2023" name="Mol. Biol. Evol.">
        <title>Third-Generation Sequencing Reveals the Adaptive Role of the Epigenome in Three Deep-Sea Polychaetes.</title>
        <authorList>
            <person name="Perez M."/>
            <person name="Aroh O."/>
            <person name="Sun Y."/>
            <person name="Lan Y."/>
            <person name="Juniper S.K."/>
            <person name="Young C.R."/>
            <person name="Angers B."/>
            <person name="Qian P.Y."/>
        </authorList>
    </citation>
    <scope>NUCLEOTIDE SEQUENCE</scope>
    <source>
        <strain evidence="2">R07B-5</strain>
    </source>
</reference>
<accession>A0AAD9UEW3</accession>
<dbReference type="AlphaFoldDB" id="A0AAD9UEW3"/>